<reference evidence="3 4" key="1">
    <citation type="submission" date="2017-08" db="EMBL/GenBank/DDBJ databases">
        <title>Acidophilic green algal genome provides insights into adaptation to an acidic environment.</title>
        <authorList>
            <person name="Hirooka S."/>
            <person name="Hirose Y."/>
            <person name="Kanesaki Y."/>
            <person name="Higuchi S."/>
            <person name="Fujiwara T."/>
            <person name="Onuma R."/>
            <person name="Era A."/>
            <person name="Ohbayashi R."/>
            <person name="Uzuka A."/>
            <person name="Nozaki H."/>
            <person name="Yoshikawa H."/>
            <person name="Miyagishima S.Y."/>
        </authorList>
    </citation>
    <scope>NUCLEOTIDE SEQUENCE [LARGE SCALE GENOMIC DNA]</scope>
    <source>
        <strain evidence="3 4">NIES-2499</strain>
    </source>
</reference>
<dbReference type="SUPFAM" id="SSF49899">
    <property type="entry name" value="Concanavalin A-like lectins/glucanases"/>
    <property type="match status" value="1"/>
</dbReference>
<dbReference type="InterPro" id="IPR001759">
    <property type="entry name" value="PTX_dom"/>
</dbReference>
<dbReference type="OrthoDB" id="10532280at2759"/>
<comment type="caution">
    <text evidence="3">The sequence shown here is derived from an EMBL/GenBank/DDBJ whole genome shotgun (WGS) entry which is preliminary data.</text>
</comment>
<name>A0A250XTN9_9CHLO</name>
<accession>A0A250XTN9</accession>
<feature type="region of interest" description="Disordered" evidence="1">
    <location>
        <begin position="105"/>
        <end position="131"/>
    </location>
</feature>
<dbReference type="InterPro" id="IPR013320">
    <property type="entry name" value="ConA-like_dom_sf"/>
</dbReference>
<dbReference type="EMBL" id="BEGY01000293">
    <property type="protein sequence ID" value="GAX86406.1"/>
    <property type="molecule type" value="Genomic_DNA"/>
</dbReference>
<evidence type="ECO:0000259" key="2">
    <source>
        <dbReference type="Pfam" id="PF00354"/>
    </source>
</evidence>
<dbReference type="AlphaFoldDB" id="A0A250XTN9"/>
<feature type="domain" description="Pentraxin (PTX)" evidence="2">
    <location>
        <begin position="5"/>
        <end position="42"/>
    </location>
</feature>
<evidence type="ECO:0000256" key="1">
    <source>
        <dbReference type="SAM" id="MobiDB-lite"/>
    </source>
</evidence>
<proteinExistence type="predicted"/>
<dbReference type="Gene3D" id="2.60.120.200">
    <property type="match status" value="1"/>
</dbReference>
<keyword evidence="4" id="KW-1185">Reference proteome</keyword>
<dbReference type="Pfam" id="PF00354">
    <property type="entry name" value="Pentaxin"/>
    <property type="match status" value="1"/>
</dbReference>
<evidence type="ECO:0000313" key="4">
    <source>
        <dbReference type="Proteomes" id="UP000232323"/>
    </source>
</evidence>
<evidence type="ECO:0000313" key="3">
    <source>
        <dbReference type="EMBL" id="GAX86406.1"/>
    </source>
</evidence>
<protein>
    <recommendedName>
        <fullName evidence="2">Pentraxin (PTX) domain-containing protein</fullName>
    </recommendedName>
</protein>
<sequence>MHTDEDQDCYRGCFQASKSFTGDLANVRIYSRVLQQDEIRRNMARNNPGSVEGLVALFLFPSSPLSSADPFSALVSDKSGQGNSLQLRSQSPQFVYSTAPLTLSDGRPVKSPAPGSAGYSLALNDQQVVPE</sequence>
<gene>
    <name evidence="3" type="ORF">CEUSTIGMA_g13816.t1</name>
</gene>
<organism evidence="3 4">
    <name type="scientific">Chlamydomonas eustigma</name>
    <dbReference type="NCBI Taxonomy" id="1157962"/>
    <lineage>
        <taxon>Eukaryota</taxon>
        <taxon>Viridiplantae</taxon>
        <taxon>Chlorophyta</taxon>
        <taxon>core chlorophytes</taxon>
        <taxon>Chlorophyceae</taxon>
        <taxon>CS clade</taxon>
        <taxon>Chlamydomonadales</taxon>
        <taxon>Chlamydomonadaceae</taxon>
        <taxon>Chlamydomonas</taxon>
    </lineage>
</organism>
<dbReference type="Proteomes" id="UP000232323">
    <property type="component" value="Unassembled WGS sequence"/>
</dbReference>